<keyword evidence="3 5" id="KW-1133">Transmembrane helix</keyword>
<keyword evidence="8" id="KW-1185">Reference proteome</keyword>
<comment type="caution">
    <text evidence="7">The sequence shown here is derived from an EMBL/GenBank/DDBJ whole genome shotgun (WGS) entry which is preliminary data.</text>
</comment>
<dbReference type="SUPFAM" id="SSF81321">
    <property type="entry name" value="Family A G protein-coupled receptor-like"/>
    <property type="match status" value="1"/>
</dbReference>
<sequence length="275" mass="31433">MSSTQTILEQALYQMTKGFVPFLLLLLGAFGSLGNIITFTSRSLRNNSCAFYFLSTATFELLTVSFGLISRIADQFGSLLQSQSRIYCKVRYYFALLFPTVATYLLLMVTIDRCLSTSANPRYRSVSQIKVAYRMVPFVIILCMIACSHTLVFVDHRPSCLPEPGPYSLFYIFGFWTISNIRKARYRTAPSVAIIEQQQRNRQNVEAQFIAMVVSQGIVSCIIDLTRMSCYAYYLLTANQLKSSYQQIVDTFIFQFSIVLSYFNYSESFYTNTLT</sequence>
<feature type="transmembrane region" description="Helical" evidence="5">
    <location>
        <begin position="92"/>
        <end position="111"/>
    </location>
</feature>
<accession>A0A816GCX5</accession>
<gene>
    <name evidence="7" type="ORF">XAT740_LOCUS59075</name>
</gene>
<feature type="non-terminal residue" evidence="7">
    <location>
        <position position="1"/>
    </location>
</feature>
<organism evidence="7 8">
    <name type="scientific">Adineta ricciae</name>
    <name type="common">Rotifer</name>
    <dbReference type="NCBI Taxonomy" id="249248"/>
    <lineage>
        <taxon>Eukaryota</taxon>
        <taxon>Metazoa</taxon>
        <taxon>Spiralia</taxon>
        <taxon>Gnathifera</taxon>
        <taxon>Rotifera</taxon>
        <taxon>Eurotatoria</taxon>
        <taxon>Bdelloidea</taxon>
        <taxon>Adinetida</taxon>
        <taxon>Adinetidae</taxon>
        <taxon>Adineta</taxon>
    </lineage>
</organism>
<protein>
    <recommendedName>
        <fullName evidence="6">G-protein coupled receptors family 1 profile domain-containing protein</fullName>
    </recommendedName>
</protein>
<keyword evidence="4 5" id="KW-0472">Membrane</keyword>
<feature type="transmembrane region" description="Helical" evidence="5">
    <location>
        <begin position="51"/>
        <end position="72"/>
    </location>
</feature>
<comment type="subcellular location">
    <subcellularLocation>
        <location evidence="1">Membrane</location>
    </subcellularLocation>
</comment>
<dbReference type="InterPro" id="IPR017452">
    <property type="entry name" value="GPCR_Rhodpsn_7TM"/>
</dbReference>
<evidence type="ECO:0000256" key="3">
    <source>
        <dbReference type="ARBA" id="ARBA00022989"/>
    </source>
</evidence>
<name>A0A816GCX5_ADIRI</name>
<evidence type="ECO:0000256" key="4">
    <source>
        <dbReference type="ARBA" id="ARBA00023136"/>
    </source>
</evidence>
<dbReference type="AlphaFoldDB" id="A0A816GCX5"/>
<dbReference type="GO" id="GO:0016020">
    <property type="term" value="C:membrane"/>
    <property type="evidence" value="ECO:0007669"/>
    <property type="project" value="UniProtKB-SubCell"/>
</dbReference>
<evidence type="ECO:0000313" key="8">
    <source>
        <dbReference type="Proteomes" id="UP000663828"/>
    </source>
</evidence>
<feature type="domain" description="G-protein coupled receptors family 1 profile" evidence="6">
    <location>
        <begin position="31"/>
        <end position="275"/>
    </location>
</feature>
<evidence type="ECO:0000256" key="2">
    <source>
        <dbReference type="ARBA" id="ARBA00022692"/>
    </source>
</evidence>
<evidence type="ECO:0000313" key="7">
    <source>
        <dbReference type="EMBL" id="CAF1673119.1"/>
    </source>
</evidence>
<keyword evidence="2 5" id="KW-0812">Transmembrane</keyword>
<evidence type="ECO:0000256" key="1">
    <source>
        <dbReference type="ARBA" id="ARBA00004370"/>
    </source>
</evidence>
<feature type="transmembrane region" description="Helical" evidence="5">
    <location>
        <begin position="131"/>
        <end position="152"/>
    </location>
</feature>
<feature type="transmembrane region" description="Helical" evidence="5">
    <location>
        <begin position="164"/>
        <end position="181"/>
    </location>
</feature>
<dbReference type="PROSITE" id="PS50262">
    <property type="entry name" value="G_PROTEIN_RECEP_F1_2"/>
    <property type="match status" value="1"/>
</dbReference>
<evidence type="ECO:0000256" key="5">
    <source>
        <dbReference type="SAM" id="Phobius"/>
    </source>
</evidence>
<reference evidence="7" key="1">
    <citation type="submission" date="2021-02" db="EMBL/GenBank/DDBJ databases">
        <authorList>
            <person name="Nowell W R."/>
        </authorList>
    </citation>
    <scope>NUCLEOTIDE SEQUENCE</scope>
</reference>
<evidence type="ECO:0000259" key="6">
    <source>
        <dbReference type="PROSITE" id="PS50262"/>
    </source>
</evidence>
<dbReference type="EMBL" id="CAJNOR010013405">
    <property type="protein sequence ID" value="CAF1673119.1"/>
    <property type="molecule type" value="Genomic_DNA"/>
</dbReference>
<dbReference type="Gene3D" id="1.20.1070.10">
    <property type="entry name" value="Rhodopsin 7-helix transmembrane proteins"/>
    <property type="match status" value="1"/>
</dbReference>
<feature type="transmembrane region" description="Helical" evidence="5">
    <location>
        <begin position="20"/>
        <end position="39"/>
    </location>
</feature>
<proteinExistence type="predicted"/>
<dbReference type="Proteomes" id="UP000663828">
    <property type="component" value="Unassembled WGS sequence"/>
</dbReference>